<dbReference type="EMBL" id="KI282066">
    <property type="protein sequence ID" value="ESA15364.1"/>
    <property type="molecule type" value="Genomic_DNA"/>
</dbReference>
<proteinExistence type="predicted"/>
<dbReference type="AlphaFoldDB" id="U9U4N0"/>
<gene>
    <name evidence="1" type="ORF">GLOINDRAFT_335174</name>
</gene>
<protein>
    <submittedName>
        <fullName evidence="1">Uncharacterized protein</fullName>
    </submittedName>
</protein>
<accession>U9U4N0</accession>
<feature type="non-terminal residue" evidence="1">
    <location>
        <position position="69"/>
    </location>
</feature>
<organism evidence="1">
    <name type="scientific">Rhizophagus irregularis (strain DAOM 181602 / DAOM 197198 / MUCL 43194)</name>
    <name type="common">Arbuscular mycorrhizal fungus</name>
    <name type="synonym">Glomus intraradices</name>
    <dbReference type="NCBI Taxonomy" id="747089"/>
    <lineage>
        <taxon>Eukaryota</taxon>
        <taxon>Fungi</taxon>
        <taxon>Fungi incertae sedis</taxon>
        <taxon>Mucoromycota</taxon>
        <taxon>Glomeromycotina</taxon>
        <taxon>Glomeromycetes</taxon>
        <taxon>Glomerales</taxon>
        <taxon>Glomeraceae</taxon>
        <taxon>Rhizophagus</taxon>
    </lineage>
</organism>
<sequence>MGGVAWNSCELRSFQNVIYFEYSVKSFCYDFDRALSDTFNFIDIERMKVTRLFGIIILSKTFWNGVFHY</sequence>
<evidence type="ECO:0000313" key="1">
    <source>
        <dbReference type="EMBL" id="ESA15364.1"/>
    </source>
</evidence>
<name>U9U4N0_RHIID</name>
<reference evidence="1" key="1">
    <citation type="submission" date="2013-07" db="EMBL/GenBank/DDBJ databases">
        <title>The genome of an arbuscular mycorrhizal fungus provides insights into the evolution of the oldest plant symbiosis.</title>
        <authorList>
            <consortium name="DOE Joint Genome Institute"/>
            <person name="Tisserant E."/>
            <person name="Malbreil M."/>
            <person name="Kuo A."/>
            <person name="Kohler A."/>
            <person name="Symeonidi A."/>
            <person name="Balestrini R."/>
            <person name="Charron P."/>
            <person name="Duensing N."/>
            <person name="Frei-dit-Frey N."/>
            <person name="Gianinazzi-Pearson V."/>
            <person name="Gilbert B."/>
            <person name="Handa Y."/>
            <person name="Hijri M."/>
            <person name="Kaul R."/>
            <person name="Kawaguchi M."/>
            <person name="Krajinski F."/>
            <person name="Lammers P."/>
            <person name="Lapierre D."/>
            <person name="Masclaux F.G."/>
            <person name="Murat C."/>
            <person name="Morin E."/>
            <person name="Ndikumana S."/>
            <person name="Pagni M."/>
            <person name="Petitpierre D."/>
            <person name="Requena N."/>
            <person name="Rosikiewicz P."/>
            <person name="Riley R."/>
            <person name="Saito K."/>
            <person name="San Clemente H."/>
            <person name="Shapiro H."/>
            <person name="van Tuinen D."/>
            <person name="Becard G."/>
            <person name="Bonfante P."/>
            <person name="Paszkowski U."/>
            <person name="Shachar-Hill Y."/>
            <person name="Young J.P."/>
            <person name="Sanders I.R."/>
            <person name="Henrissat B."/>
            <person name="Rensing S.A."/>
            <person name="Grigoriev I.V."/>
            <person name="Corradi N."/>
            <person name="Roux C."/>
            <person name="Martin F."/>
        </authorList>
    </citation>
    <scope>NUCLEOTIDE SEQUENCE</scope>
    <source>
        <strain evidence="1">DAOM 197198</strain>
    </source>
</reference>
<dbReference type="HOGENOM" id="CLU_2782945_0_0_1"/>